<dbReference type="InterPro" id="IPR002939">
    <property type="entry name" value="DnaJ_C"/>
</dbReference>
<evidence type="ECO:0000259" key="5">
    <source>
        <dbReference type="PROSITE" id="PS50076"/>
    </source>
</evidence>
<dbReference type="InterPro" id="IPR008971">
    <property type="entry name" value="HSP40/DnaJ_pept-bd"/>
</dbReference>
<dbReference type="EMBL" id="MGAU01000013">
    <property type="protein sequence ID" value="OGK55475.1"/>
    <property type="molecule type" value="Genomic_DNA"/>
</dbReference>
<dbReference type="AlphaFoldDB" id="A0A1F7JIP3"/>
<protein>
    <recommendedName>
        <fullName evidence="5">J domain-containing protein</fullName>
    </recommendedName>
</protein>
<dbReference type="Gene3D" id="1.10.287.110">
    <property type="entry name" value="DnaJ domain"/>
    <property type="match status" value="1"/>
</dbReference>
<dbReference type="GO" id="GO:0008270">
    <property type="term" value="F:zinc ion binding"/>
    <property type="evidence" value="ECO:0007669"/>
    <property type="project" value="UniProtKB-KW"/>
</dbReference>
<keyword evidence="4" id="KW-0862">Zinc</keyword>
<organism evidence="6 7">
    <name type="scientific">Candidatus Roizmanbacteria bacterium RIFCSPLOWO2_01_FULL_45_11</name>
    <dbReference type="NCBI Taxonomy" id="1802070"/>
    <lineage>
        <taxon>Bacteria</taxon>
        <taxon>Candidatus Roizmaniibacteriota</taxon>
    </lineage>
</organism>
<dbReference type="InterPro" id="IPR001623">
    <property type="entry name" value="DnaJ_domain"/>
</dbReference>
<dbReference type="InterPro" id="IPR018253">
    <property type="entry name" value="DnaJ_domain_CS"/>
</dbReference>
<gene>
    <name evidence="6" type="ORF">A3B56_01150</name>
</gene>
<evidence type="ECO:0000313" key="7">
    <source>
        <dbReference type="Proteomes" id="UP000178486"/>
    </source>
</evidence>
<dbReference type="PANTHER" id="PTHR43096:SF10">
    <property type="entry name" value="CHAPERONE PROTEIN DNAJ A6, CHLOROPLASTIC"/>
    <property type="match status" value="1"/>
</dbReference>
<dbReference type="CDD" id="cd10747">
    <property type="entry name" value="DnaJ_C"/>
    <property type="match status" value="1"/>
</dbReference>
<dbReference type="PRINTS" id="PR00625">
    <property type="entry name" value="JDOMAIN"/>
</dbReference>
<dbReference type="Proteomes" id="UP000178486">
    <property type="component" value="Unassembled WGS sequence"/>
</dbReference>
<dbReference type="GO" id="GO:0005737">
    <property type="term" value="C:cytoplasm"/>
    <property type="evidence" value="ECO:0007669"/>
    <property type="project" value="TreeGrafter"/>
</dbReference>
<dbReference type="PANTHER" id="PTHR43096">
    <property type="entry name" value="DNAJ HOMOLOG 1, MITOCHONDRIAL-RELATED"/>
    <property type="match status" value="1"/>
</dbReference>
<keyword evidence="3" id="KW-0863">Zinc-finger</keyword>
<dbReference type="GO" id="GO:0042026">
    <property type="term" value="P:protein refolding"/>
    <property type="evidence" value="ECO:0007669"/>
    <property type="project" value="TreeGrafter"/>
</dbReference>
<dbReference type="SUPFAM" id="SSF46565">
    <property type="entry name" value="Chaperone J-domain"/>
    <property type="match status" value="1"/>
</dbReference>
<proteinExistence type="predicted"/>
<dbReference type="PROSITE" id="PS00636">
    <property type="entry name" value="DNAJ_1"/>
    <property type="match status" value="1"/>
</dbReference>
<dbReference type="InterPro" id="IPR036869">
    <property type="entry name" value="J_dom_sf"/>
</dbReference>
<dbReference type="SUPFAM" id="SSF49493">
    <property type="entry name" value="HSP40/DnaJ peptide-binding domain"/>
    <property type="match status" value="2"/>
</dbReference>
<dbReference type="Pfam" id="PF00226">
    <property type="entry name" value="DnaJ"/>
    <property type="match status" value="1"/>
</dbReference>
<dbReference type="Gene3D" id="2.60.260.20">
    <property type="entry name" value="Urease metallochaperone UreE, N-terminal domain"/>
    <property type="match status" value="2"/>
</dbReference>
<feature type="domain" description="J" evidence="5">
    <location>
        <begin position="5"/>
        <end position="72"/>
    </location>
</feature>
<dbReference type="GO" id="GO:0051082">
    <property type="term" value="F:unfolded protein binding"/>
    <property type="evidence" value="ECO:0007669"/>
    <property type="project" value="InterPro"/>
</dbReference>
<evidence type="ECO:0000256" key="3">
    <source>
        <dbReference type="ARBA" id="ARBA00022771"/>
    </source>
</evidence>
<dbReference type="SMART" id="SM00271">
    <property type="entry name" value="DnaJ"/>
    <property type="match status" value="1"/>
</dbReference>
<reference evidence="6 7" key="1">
    <citation type="journal article" date="2016" name="Nat. Commun.">
        <title>Thousands of microbial genomes shed light on interconnected biogeochemical processes in an aquifer system.</title>
        <authorList>
            <person name="Anantharaman K."/>
            <person name="Brown C.T."/>
            <person name="Hug L.A."/>
            <person name="Sharon I."/>
            <person name="Castelle C.J."/>
            <person name="Probst A.J."/>
            <person name="Thomas B.C."/>
            <person name="Singh A."/>
            <person name="Wilkins M.J."/>
            <person name="Karaoz U."/>
            <person name="Brodie E.L."/>
            <person name="Williams K.H."/>
            <person name="Hubbard S.S."/>
            <person name="Banfield J.F."/>
        </authorList>
    </citation>
    <scope>NUCLEOTIDE SEQUENCE [LARGE SCALE GENOMIC DNA]</scope>
</reference>
<evidence type="ECO:0000256" key="4">
    <source>
        <dbReference type="ARBA" id="ARBA00022833"/>
    </source>
</evidence>
<dbReference type="CDD" id="cd06257">
    <property type="entry name" value="DnaJ"/>
    <property type="match status" value="1"/>
</dbReference>
<evidence type="ECO:0000256" key="2">
    <source>
        <dbReference type="ARBA" id="ARBA00022737"/>
    </source>
</evidence>
<name>A0A1F7JIP3_9BACT</name>
<accession>A0A1F7JIP3</accession>
<dbReference type="PROSITE" id="PS50076">
    <property type="entry name" value="DNAJ_2"/>
    <property type="match status" value="1"/>
</dbReference>
<dbReference type="Pfam" id="PF01556">
    <property type="entry name" value="DnaJ_C"/>
    <property type="match status" value="1"/>
</dbReference>
<keyword evidence="2" id="KW-0677">Repeat</keyword>
<dbReference type="FunFam" id="2.60.260.20:FF:000005">
    <property type="entry name" value="Chaperone protein dnaJ 1, mitochondrial"/>
    <property type="match status" value="1"/>
</dbReference>
<sequence>MPEKDLYEILGVSKSATAQELKAAYRRQALQWHPDKHQGPDKKAAEEKFKEINRAYEILSNPQKRQMYDQYGAAAFQQGGPSAGNPFQGGFGAQQGPFRYSYSSNVNVEDMFGGSDPFEIFESFFGGSSVNGRRTARKPVYSLKIEFMDAVRGVEQEVAIDGKKRKIKIPAGIDDNTRIRFTDFDILVRVKPNETFKRQGQDVVVDVSIPFSLAALGGVAHVPTVEGDFKLKIRQGTQPGTLVRLRGKGIPYINNSQRGDEYVRLTVEVPKNLSRRQRQILEEFETA</sequence>
<comment type="caution">
    <text evidence="6">The sequence shown here is derived from an EMBL/GenBank/DDBJ whole genome shotgun (WGS) entry which is preliminary data.</text>
</comment>
<evidence type="ECO:0000313" key="6">
    <source>
        <dbReference type="EMBL" id="OGK55475.1"/>
    </source>
</evidence>
<keyword evidence="1" id="KW-0479">Metal-binding</keyword>
<evidence type="ECO:0000256" key="1">
    <source>
        <dbReference type="ARBA" id="ARBA00022723"/>
    </source>
</evidence>